<proteinExistence type="inferred from homology"/>
<evidence type="ECO:0000256" key="1">
    <source>
        <dbReference type="ARBA" id="ARBA00004651"/>
    </source>
</evidence>
<feature type="transmembrane region" description="Helical" evidence="8">
    <location>
        <begin position="206"/>
        <end position="224"/>
    </location>
</feature>
<feature type="transmembrane region" description="Helical" evidence="8">
    <location>
        <begin position="342"/>
        <end position="363"/>
    </location>
</feature>
<dbReference type="KEGG" id="pfla:Pflav_017890"/>
<feature type="transmembrane region" description="Helical" evidence="8">
    <location>
        <begin position="297"/>
        <end position="313"/>
    </location>
</feature>
<evidence type="ECO:0000256" key="4">
    <source>
        <dbReference type="ARBA" id="ARBA00022692"/>
    </source>
</evidence>
<keyword evidence="5 8" id="KW-1133">Transmembrane helix</keyword>
<comment type="subcellular location">
    <subcellularLocation>
        <location evidence="1">Cell membrane</location>
        <topology evidence="1">Multi-pass membrane protein</topology>
    </subcellularLocation>
</comment>
<accession>A0A6F8XNK8</accession>
<feature type="transmembrane region" description="Helical" evidence="8">
    <location>
        <begin position="97"/>
        <end position="120"/>
    </location>
</feature>
<dbReference type="Pfam" id="PF09594">
    <property type="entry name" value="GT87"/>
    <property type="match status" value="1"/>
</dbReference>
<evidence type="ECO:0000256" key="2">
    <source>
        <dbReference type="ARBA" id="ARBA00022475"/>
    </source>
</evidence>
<evidence type="ECO:0000256" key="5">
    <source>
        <dbReference type="ARBA" id="ARBA00022989"/>
    </source>
</evidence>
<dbReference type="Proteomes" id="UP000502508">
    <property type="component" value="Chromosome"/>
</dbReference>
<dbReference type="GO" id="GO:0005886">
    <property type="term" value="C:plasma membrane"/>
    <property type="evidence" value="ECO:0007669"/>
    <property type="project" value="UniProtKB-SubCell"/>
</dbReference>
<feature type="transmembrane region" description="Helical" evidence="8">
    <location>
        <begin position="319"/>
        <end position="335"/>
    </location>
</feature>
<evidence type="ECO:0000256" key="6">
    <source>
        <dbReference type="ARBA" id="ARBA00023136"/>
    </source>
</evidence>
<dbReference type="GO" id="GO:0016758">
    <property type="term" value="F:hexosyltransferase activity"/>
    <property type="evidence" value="ECO:0007669"/>
    <property type="project" value="InterPro"/>
</dbReference>
<dbReference type="AlphaFoldDB" id="A0A6F8XNK8"/>
<name>A0A6F8XNK8_9ACTN</name>
<reference evidence="9 10" key="1">
    <citation type="submission" date="2020-03" db="EMBL/GenBank/DDBJ databases">
        <title>Whole genome shotgun sequence of Phytohabitans flavus NBRC 107702.</title>
        <authorList>
            <person name="Komaki H."/>
            <person name="Tamura T."/>
        </authorList>
    </citation>
    <scope>NUCLEOTIDE SEQUENCE [LARGE SCALE GENOMIC DNA]</scope>
    <source>
        <strain evidence="9 10">NBRC 107702</strain>
    </source>
</reference>
<evidence type="ECO:0000256" key="7">
    <source>
        <dbReference type="ARBA" id="ARBA00024033"/>
    </source>
</evidence>
<feature type="transmembrane region" description="Helical" evidence="8">
    <location>
        <begin position="132"/>
        <end position="151"/>
    </location>
</feature>
<dbReference type="InterPro" id="IPR018584">
    <property type="entry name" value="GT87"/>
</dbReference>
<feature type="transmembrane region" description="Helical" evidence="8">
    <location>
        <begin position="271"/>
        <end position="290"/>
    </location>
</feature>
<evidence type="ECO:0000313" key="9">
    <source>
        <dbReference type="EMBL" id="BCB75379.1"/>
    </source>
</evidence>
<keyword evidence="4 8" id="KW-0812">Transmembrane</keyword>
<feature type="transmembrane region" description="Helical" evidence="8">
    <location>
        <begin position="375"/>
        <end position="396"/>
    </location>
</feature>
<keyword evidence="10" id="KW-1185">Reference proteome</keyword>
<evidence type="ECO:0000256" key="3">
    <source>
        <dbReference type="ARBA" id="ARBA00022679"/>
    </source>
</evidence>
<reference evidence="9 10" key="2">
    <citation type="submission" date="2020-03" db="EMBL/GenBank/DDBJ databases">
        <authorList>
            <person name="Ichikawa N."/>
            <person name="Kimura A."/>
            <person name="Kitahashi Y."/>
            <person name="Uohara A."/>
        </authorList>
    </citation>
    <scope>NUCLEOTIDE SEQUENCE [LARGE SCALE GENOMIC DNA]</scope>
    <source>
        <strain evidence="9 10">NBRC 107702</strain>
    </source>
</reference>
<comment type="similarity">
    <text evidence="7">Belongs to the glycosyltransferase 87 family.</text>
</comment>
<protein>
    <recommendedName>
        <fullName evidence="11">Polyprenol-phosphate-mannose-dependent alpha-(1-2)-phosphatidylinositol mannoside mannosyltransferase</fullName>
    </recommendedName>
</protein>
<feature type="transmembrane region" description="Helical" evidence="8">
    <location>
        <begin position="17"/>
        <end position="39"/>
    </location>
</feature>
<gene>
    <name evidence="9" type="ORF">Pflav_017890</name>
</gene>
<evidence type="ECO:0000313" key="10">
    <source>
        <dbReference type="Proteomes" id="UP000502508"/>
    </source>
</evidence>
<evidence type="ECO:0000256" key="8">
    <source>
        <dbReference type="SAM" id="Phobius"/>
    </source>
</evidence>
<evidence type="ECO:0008006" key="11">
    <source>
        <dbReference type="Google" id="ProtNLM"/>
    </source>
</evidence>
<dbReference type="EMBL" id="AP022870">
    <property type="protein sequence ID" value="BCB75379.1"/>
    <property type="molecule type" value="Genomic_DNA"/>
</dbReference>
<keyword evidence="6 8" id="KW-0472">Membrane</keyword>
<organism evidence="9 10">
    <name type="scientific">Phytohabitans flavus</name>
    <dbReference type="NCBI Taxonomy" id="1076124"/>
    <lineage>
        <taxon>Bacteria</taxon>
        <taxon>Bacillati</taxon>
        <taxon>Actinomycetota</taxon>
        <taxon>Actinomycetes</taxon>
        <taxon>Micromonosporales</taxon>
        <taxon>Micromonosporaceae</taxon>
    </lineage>
</organism>
<feature type="transmembrane region" description="Helical" evidence="8">
    <location>
        <begin position="175"/>
        <end position="199"/>
    </location>
</feature>
<keyword evidence="2" id="KW-1003">Cell membrane</keyword>
<sequence length="404" mass="42328">MTAAASTVSLRHWPGRVIALASAAALVAVVAGAVAVHLVTGEFWGDLDVLRSSAAIAAGGDGAVYRTVFSSGGGVEYGFTYPPFAALLLQPLAGTGMAIAIGWWTLASVLALLAAVWVTLRAAGVPADRRVVPALAATAAALPMFAVSGHLQTGQVGAFLMLLVLADLTGDPRRWWYGLGTGIAAGIKLTPLIFVAYLVVTGRIRAAATAMAGFAATIAIGFVWRPADSRWYWSGGLFEASRVTEDPRTILNQSLRGAVARLADVGDPGTAWLLAAAVVGVTGLAIAAWCARAGEPLLGLFACATTGLLVSPISWHHHWIWVVPVLVLLAVRAWRRRDRAGLAAIALVWLVFVAGTTWVLAGIQGWDLHFRGWGLVYSNLYVLVGLAALIGLALHLRRSRARPG</sequence>
<dbReference type="RefSeq" id="WP_173035161.1">
    <property type="nucleotide sequence ID" value="NZ_AP022870.1"/>
</dbReference>
<keyword evidence="3" id="KW-0808">Transferase</keyword>